<name>A0A1V4K6W7_PATFA</name>
<sequence length="81" mass="9339">MFRCGKNLRRKRIESHKGQLDIALGRTEPYFWLPLANCLLIDTAADGPGRICVCSSSHQPNSWLLLDRIKEERPLRSRIGY</sequence>
<proteinExistence type="predicted"/>
<accession>A0A1V4K6W7</accession>
<keyword evidence="2" id="KW-1185">Reference proteome</keyword>
<comment type="caution">
    <text evidence="1">The sequence shown here is derived from an EMBL/GenBank/DDBJ whole genome shotgun (WGS) entry which is preliminary data.</text>
</comment>
<dbReference type="Proteomes" id="UP000190648">
    <property type="component" value="Unassembled WGS sequence"/>
</dbReference>
<protein>
    <submittedName>
        <fullName evidence="1">Uncharacterized protein</fullName>
    </submittedName>
</protein>
<dbReference type="EMBL" id="LSYS01004331">
    <property type="protein sequence ID" value="OPJ80179.1"/>
    <property type="molecule type" value="Genomic_DNA"/>
</dbReference>
<gene>
    <name evidence="1" type="ORF">AV530_002562</name>
</gene>
<evidence type="ECO:0000313" key="1">
    <source>
        <dbReference type="EMBL" id="OPJ80179.1"/>
    </source>
</evidence>
<evidence type="ECO:0000313" key="2">
    <source>
        <dbReference type="Proteomes" id="UP000190648"/>
    </source>
</evidence>
<dbReference type="AlphaFoldDB" id="A0A1V4K6W7"/>
<organism evidence="1 2">
    <name type="scientific">Patagioenas fasciata monilis</name>
    <dbReference type="NCBI Taxonomy" id="372326"/>
    <lineage>
        <taxon>Eukaryota</taxon>
        <taxon>Metazoa</taxon>
        <taxon>Chordata</taxon>
        <taxon>Craniata</taxon>
        <taxon>Vertebrata</taxon>
        <taxon>Euteleostomi</taxon>
        <taxon>Archelosauria</taxon>
        <taxon>Archosauria</taxon>
        <taxon>Dinosauria</taxon>
        <taxon>Saurischia</taxon>
        <taxon>Theropoda</taxon>
        <taxon>Coelurosauria</taxon>
        <taxon>Aves</taxon>
        <taxon>Neognathae</taxon>
        <taxon>Neoaves</taxon>
        <taxon>Columbimorphae</taxon>
        <taxon>Columbiformes</taxon>
        <taxon>Columbidae</taxon>
        <taxon>Patagioenas</taxon>
    </lineage>
</organism>
<reference evidence="1 2" key="1">
    <citation type="submission" date="2016-02" db="EMBL/GenBank/DDBJ databases">
        <title>Band-tailed pigeon sequencing and assembly.</title>
        <authorList>
            <person name="Soares A.E."/>
            <person name="Novak B.J."/>
            <person name="Rice E.S."/>
            <person name="O'Connell B."/>
            <person name="Chang D."/>
            <person name="Weber S."/>
            <person name="Shapiro B."/>
        </authorList>
    </citation>
    <scope>NUCLEOTIDE SEQUENCE [LARGE SCALE GENOMIC DNA]</scope>
    <source>
        <strain evidence="1">BTP2013</strain>
        <tissue evidence="1">Blood</tissue>
    </source>
</reference>